<dbReference type="InterPro" id="IPR024171">
    <property type="entry name" value="SRK-like_kinase"/>
</dbReference>
<evidence type="ECO:0000256" key="11">
    <source>
        <dbReference type="ARBA" id="ARBA00047899"/>
    </source>
</evidence>
<keyword evidence="3 13" id="KW-0723">Serine/threonine-protein kinase</keyword>
<dbReference type="GO" id="GO:0004674">
    <property type="term" value="F:protein serine/threonine kinase activity"/>
    <property type="evidence" value="ECO:0007669"/>
    <property type="project" value="UniProtKB-KW"/>
</dbReference>
<evidence type="ECO:0000256" key="9">
    <source>
        <dbReference type="ARBA" id="ARBA00023157"/>
    </source>
</evidence>
<evidence type="ECO:0000256" key="16">
    <source>
        <dbReference type="SAM" id="SignalP"/>
    </source>
</evidence>
<dbReference type="FunFam" id="1.10.510.10:FF:000060">
    <property type="entry name" value="G-type lectin S-receptor-like serine/threonine-protein kinase"/>
    <property type="match status" value="1"/>
</dbReference>
<dbReference type="AlphaFoldDB" id="A0A9R1W771"/>
<organism evidence="20 21">
    <name type="scientific">Lactuca sativa</name>
    <name type="common">Garden lettuce</name>
    <dbReference type="NCBI Taxonomy" id="4236"/>
    <lineage>
        <taxon>Eukaryota</taxon>
        <taxon>Viridiplantae</taxon>
        <taxon>Streptophyta</taxon>
        <taxon>Embryophyta</taxon>
        <taxon>Tracheophyta</taxon>
        <taxon>Spermatophyta</taxon>
        <taxon>Magnoliopsida</taxon>
        <taxon>eudicotyledons</taxon>
        <taxon>Gunneridae</taxon>
        <taxon>Pentapetalae</taxon>
        <taxon>asterids</taxon>
        <taxon>campanulids</taxon>
        <taxon>Asterales</taxon>
        <taxon>Asteraceae</taxon>
        <taxon>Cichorioideae</taxon>
        <taxon>Cichorieae</taxon>
        <taxon>Lactucinae</taxon>
        <taxon>Lactuca</taxon>
    </lineage>
</organism>
<dbReference type="PANTHER" id="PTHR27002:SF841">
    <property type="entry name" value="RECEPTOR-LIKE SERINE_THREONINE-PROTEIN KINASE"/>
    <property type="match status" value="1"/>
</dbReference>
<dbReference type="PROSITE" id="PS50011">
    <property type="entry name" value="PROTEIN_KINASE_DOM"/>
    <property type="match status" value="1"/>
</dbReference>
<comment type="catalytic activity">
    <reaction evidence="12 13">
        <text>L-seryl-[protein] + ATP = O-phospho-L-seryl-[protein] + ADP + H(+)</text>
        <dbReference type="Rhea" id="RHEA:17989"/>
        <dbReference type="Rhea" id="RHEA-COMP:9863"/>
        <dbReference type="Rhea" id="RHEA-COMP:11604"/>
        <dbReference type="ChEBI" id="CHEBI:15378"/>
        <dbReference type="ChEBI" id="CHEBI:29999"/>
        <dbReference type="ChEBI" id="CHEBI:30616"/>
        <dbReference type="ChEBI" id="CHEBI:83421"/>
        <dbReference type="ChEBI" id="CHEBI:456216"/>
        <dbReference type="EC" id="2.7.11.1"/>
    </reaction>
</comment>
<keyword evidence="15" id="KW-0812">Transmembrane</keyword>
<dbReference type="GO" id="GO:0048544">
    <property type="term" value="P:recognition of pollen"/>
    <property type="evidence" value="ECO:0007669"/>
    <property type="project" value="InterPro"/>
</dbReference>
<evidence type="ECO:0000256" key="1">
    <source>
        <dbReference type="ARBA" id="ARBA00004251"/>
    </source>
</evidence>
<dbReference type="InterPro" id="IPR036426">
    <property type="entry name" value="Bulb-type_lectin_dom_sf"/>
</dbReference>
<dbReference type="EC" id="2.7.11.1" evidence="13"/>
<dbReference type="InterPro" id="IPR001480">
    <property type="entry name" value="Bulb-type_lectin_dom"/>
</dbReference>
<comment type="catalytic activity">
    <reaction evidence="11 13">
        <text>L-threonyl-[protein] + ATP = O-phospho-L-threonyl-[protein] + ADP + H(+)</text>
        <dbReference type="Rhea" id="RHEA:46608"/>
        <dbReference type="Rhea" id="RHEA-COMP:11060"/>
        <dbReference type="Rhea" id="RHEA-COMP:11605"/>
        <dbReference type="ChEBI" id="CHEBI:15378"/>
        <dbReference type="ChEBI" id="CHEBI:30013"/>
        <dbReference type="ChEBI" id="CHEBI:30616"/>
        <dbReference type="ChEBI" id="CHEBI:61977"/>
        <dbReference type="ChEBI" id="CHEBI:456216"/>
        <dbReference type="EC" id="2.7.11.1"/>
    </reaction>
</comment>
<dbReference type="FunFam" id="2.90.10.10:FF:000005">
    <property type="entry name" value="G-type lectin S-receptor-like serine/threonine-protein kinase"/>
    <property type="match status" value="1"/>
</dbReference>
<dbReference type="SUPFAM" id="SSF56112">
    <property type="entry name" value="Protein kinase-like (PK-like)"/>
    <property type="match status" value="1"/>
</dbReference>
<evidence type="ECO:0000256" key="4">
    <source>
        <dbReference type="ARBA" id="ARBA00022679"/>
    </source>
</evidence>
<evidence type="ECO:0000256" key="2">
    <source>
        <dbReference type="ARBA" id="ARBA00022475"/>
    </source>
</evidence>
<evidence type="ECO:0000259" key="18">
    <source>
        <dbReference type="PROSITE" id="PS50927"/>
    </source>
</evidence>
<dbReference type="SMART" id="SM00108">
    <property type="entry name" value="B_lectin"/>
    <property type="match status" value="1"/>
</dbReference>
<feature type="signal peptide" evidence="16">
    <location>
        <begin position="1"/>
        <end position="20"/>
    </location>
</feature>
<keyword evidence="15" id="KW-1133">Transmembrane helix</keyword>
<dbReference type="EMBL" id="NBSK02000003">
    <property type="protein sequence ID" value="KAJ0217421.1"/>
    <property type="molecule type" value="Genomic_DNA"/>
</dbReference>
<feature type="domain" description="Protein kinase" evidence="17">
    <location>
        <begin position="545"/>
        <end position="822"/>
    </location>
</feature>
<dbReference type="Gene3D" id="1.10.510.10">
    <property type="entry name" value="Transferase(Phosphotransferase) domain 1"/>
    <property type="match status" value="1"/>
</dbReference>
<keyword evidence="10" id="KW-0325">Glycoprotein</keyword>
<accession>A0A9R1W771</accession>
<dbReference type="GO" id="GO:0005886">
    <property type="term" value="C:plasma membrane"/>
    <property type="evidence" value="ECO:0007669"/>
    <property type="project" value="UniProtKB-SubCell"/>
</dbReference>
<sequence>MEWLYLVLILSFSVLPLSKSQNTITATNSITSNQTIISAGGTFALGFFSPGNSTGSYLGIWYNTIPKLTVIWVANRATPIPKGSASILRLSKDGNLVVLSGKEQIWTSNVSVINGTDAVLLDNGNLVLRHGKDELWHSFDHPTDTFLADMKLSSNRNGQQMRLTSWADDENPRPGIFSLGIDPDRHQVYIWKGDEPYWRSNVYATNLTFGSGFIGDGSWFGQRVMDGGFPAYISYVIEDDEDYILYDISTNSMSIRFTLVPRGQIELQLWMQTKWKAVWQSSRGPCDFYGYCGPFTTCNKTNESIPACKCMTGFQPKSHNEWIAGNWTGGCVRIKTLSCDRGDMFSVYEGVKLPDHAVSIGKISFNDCESGCIRNCSCNAYAYENVTNELKIVCLNWFRELVDITISNYTTAYKLYVRIRSSQLVLHLHSNILIKTSVFFHDQHAVDKIHANNFTHKRKFRNEAAVTVAIVSVGMLLISIFGYFLRRRRRRLIREVNSCGLCYAERIRRELLGYDSLSTSIGDAHNSIELVSFSLRSILEATGSFSVENKVGEGGFGSVYKGSLPGNREVAVKRLSARSSQGREEFMNELRIIAKLQHKNLVRLLGCCVEEDEKILLYEYMPNRSLDKFLFDPSESVNLDWSKRFNIIEGVAQGLLYLHKYSRLRVIHRDLKASNVLLDQMMTPKISDFALARIFGMNQTQDKTNRVVGTYGYMAPEYALHGTFSERSDVFSFGVLLLEIVTGKRSTSTYTEGFLTILEWAWKRWMEGRGLELIDPLIRGTSSNADLQAVKCINIGLLCVEEIMSERPTMSQVVAMLINETTTVPSPKKTAFTIHRSAQVSNRFSNNQVTVTNLEPR</sequence>
<comment type="caution">
    <text evidence="20">The sequence shown here is derived from an EMBL/GenBank/DDBJ whole genome shotgun (WGS) entry which is preliminary data.</text>
</comment>
<dbReference type="InterPro" id="IPR008271">
    <property type="entry name" value="Ser/Thr_kinase_AS"/>
</dbReference>
<reference evidence="20 21" key="1">
    <citation type="journal article" date="2017" name="Nat. Commun.">
        <title>Genome assembly with in vitro proximity ligation data and whole-genome triplication in lettuce.</title>
        <authorList>
            <person name="Reyes-Chin-Wo S."/>
            <person name="Wang Z."/>
            <person name="Yang X."/>
            <person name="Kozik A."/>
            <person name="Arikit S."/>
            <person name="Song C."/>
            <person name="Xia L."/>
            <person name="Froenicke L."/>
            <person name="Lavelle D.O."/>
            <person name="Truco M.J."/>
            <person name="Xia R."/>
            <person name="Zhu S."/>
            <person name="Xu C."/>
            <person name="Xu H."/>
            <person name="Xu X."/>
            <person name="Cox K."/>
            <person name="Korf I."/>
            <person name="Meyers B.C."/>
            <person name="Michelmore R.W."/>
        </authorList>
    </citation>
    <scope>NUCLEOTIDE SEQUENCE [LARGE SCALE GENOMIC DNA]</scope>
    <source>
        <strain evidence="21">cv. Salinas</strain>
        <tissue evidence="20">Seedlings</tissue>
    </source>
</reference>
<keyword evidence="5 16" id="KW-0732">Signal</keyword>
<evidence type="ECO:0000313" key="20">
    <source>
        <dbReference type="EMBL" id="KAJ0217421.1"/>
    </source>
</evidence>
<evidence type="ECO:0000259" key="17">
    <source>
        <dbReference type="PROSITE" id="PS50011"/>
    </source>
</evidence>
<dbReference type="Pfam" id="PF08276">
    <property type="entry name" value="PAN_2"/>
    <property type="match status" value="1"/>
</dbReference>
<keyword evidence="8 13" id="KW-0067">ATP-binding</keyword>
<dbReference type="InterPro" id="IPR017441">
    <property type="entry name" value="Protein_kinase_ATP_BS"/>
</dbReference>
<dbReference type="InterPro" id="IPR003609">
    <property type="entry name" value="Pan_app"/>
</dbReference>
<comment type="subcellular location">
    <subcellularLocation>
        <location evidence="1">Cell membrane</location>
        <topology evidence="1">Single-pass type I membrane protein</topology>
    </subcellularLocation>
</comment>
<feature type="chain" id="PRO_5040319867" description="Receptor-like serine/threonine-protein kinase" evidence="16">
    <location>
        <begin position="21"/>
        <end position="857"/>
    </location>
</feature>
<keyword evidence="4 13" id="KW-0808">Transferase</keyword>
<dbReference type="InterPro" id="IPR011009">
    <property type="entry name" value="Kinase-like_dom_sf"/>
</dbReference>
<dbReference type="Gene3D" id="2.90.10.10">
    <property type="entry name" value="Bulb-type lectin domain"/>
    <property type="match status" value="1"/>
</dbReference>
<keyword evidence="15" id="KW-0472">Membrane</keyword>
<dbReference type="InterPro" id="IPR001245">
    <property type="entry name" value="Ser-Thr/Tyr_kinase_cat_dom"/>
</dbReference>
<keyword evidence="9" id="KW-1015">Disulfide bond</keyword>
<dbReference type="FunFam" id="3.30.200.20:FF:000195">
    <property type="entry name" value="G-type lectin S-receptor-like serine/threonine-protein kinase"/>
    <property type="match status" value="1"/>
</dbReference>
<evidence type="ECO:0000313" key="21">
    <source>
        <dbReference type="Proteomes" id="UP000235145"/>
    </source>
</evidence>
<keyword evidence="7 13" id="KW-0418">Kinase</keyword>
<keyword evidence="21" id="KW-1185">Reference proteome</keyword>
<dbReference type="CDD" id="cd01098">
    <property type="entry name" value="PAN_AP_plant"/>
    <property type="match status" value="1"/>
</dbReference>
<evidence type="ECO:0000256" key="7">
    <source>
        <dbReference type="ARBA" id="ARBA00022777"/>
    </source>
</evidence>
<feature type="transmembrane region" description="Helical" evidence="15">
    <location>
        <begin position="464"/>
        <end position="485"/>
    </location>
</feature>
<evidence type="ECO:0000259" key="19">
    <source>
        <dbReference type="PROSITE" id="PS50948"/>
    </source>
</evidence>
<dbReference type="PROSITE" id="PS50927">
    <property type="entry name" value="BULB_LECTIN"/>
    <property type="match status" value="1"/>
</dbReference>
<dbReference type="Pfam" id="PF07714">
    <property type="entry name" value="PK_Tyr_Ser-Thr"/>
    <property type="match status" value="1"/>
</dbReference>
<dbReference type="Gene3D" id="3.30.200.20">
    <property type="entry name" value="Phosphorylase Kinase, domain 1"/>
    <property type="match status" value="1"/>
</dbReference>
<evidence type="ECO:0000256" key="5">
    <source>
        <dbReference type="ARBA" id="ARBA00022729"/>
    </source>
</evidence>
<gene>
    <name evidence="20" type="ORF">LSAT_V11C300118600</name>
</gene>
<dbReference type="PIRSF" id="PIRSF000641">
    <property type="entry name" value="SRK"/>
    <property type="match status" value="1"/>
</dbReference>
<dbReference type="Pfam" id="PF01453">
    <property type="entry name" value="B_lectin"/>
    <property type="match status" value="1"/>
</dbReference>
<feature type="domain" description="Apple" evidence="19">
    <location>
        <begin position="339"/>
        <end position="420"/>
    </location>
</feature>
<evidence type="ECO:0000256" key="6">
    <source>
        <dbReference type="ARBA" id="ARBA00022741"/>
    </source>
</evidence>
<dbReference type="PROSITE" id="PS00107">
    <property type="entry name" value="PROTEIN_KINASE_ATP"/>
    <property type="match status" value="1"/>
</dbReference>
<evidence type="ECO:0000256" key="3">
    <source>
        <dbReference type="ARBA" id="ARBA00022527"/>
    </source>
</evidence>
<evidence type="ECO:0000256" key="15">
    <source>
        <dbReference type="SAM" id="Phobius"/>
    </source>
</evidence>
<dbReference type="SMART" id="SM00473">
    <property type="entry name" value="PAN_AP"/>
    <property type="match status" value="1"/>
</dbReference>
<protein>
    <recommendedName>
        <fullName evidence="13">Receptor-like serine/threonine-protein kinase</fullName>
        <ecNumber evidence="13">2.7.11.1</ecNumber>
    </recommendedName>
</protein>
<evidence type="ECO:0000256" key="14">
    <source>
        <dbReference type="PROSITE-ProRule" id="PRU10141"/>
    </source>
</evidence>
<evidence type="ECO:0000256" key="8">
    <source>
        <dbReference type="ARBA" id="ARBA00022840"/>
    </source>
</evidence>
<dbReference type="CDD" id="cd14066">
    <property type="entry name" value="STKc_IRAK"/>
    <property type="match status" value="1"/>
</dbReference>
<dbReference type="PANTHER" id="PTHR27002">
    <property type="entry name" value="RECEPTOR-LIKE SERINE/THREONINE-PROTEIN KINASE SD1-8"/>
    <property type="match status" value="1"/>
</dbReference>
<proteinExistence type="inferred from homology"/>
<dbReference type="GO" id="GO:0005524">
    <property type="term" value="F:ATP binding"/>
    <property type="evidence" value="ECO:0007669"/>
    <property type="project" value="UniProtKB-UniRule"/>
</dbReference>
<dbReference type="Proteomes" id="UP000235145">
    <property type="component" value="Unassembled WGS sequence"/>
</dbReference>
<dbReference type="Pfam" id="PF00954">
    <property type="entry name" value="S_locus_glycop"/>
    <property type="match status" value="1"/>
</dbReference>
<evidence type="ECO:0000256" key="10">
    <source>
        <dbReference type="ARBA" id="ARBA00023180"/>
    </source>
</evidence>
<feature type="binding site" evidence="14">
    <location>
        <position position="573"/>
    </location>
    <ligand>
        <name>ATP</name>
        <dbReference type="ChEBI" id="CHEBI:30616"/>
    </ligand>
</feature>
<dbReference type="SUPFAM" id="SSF51110">
    <property type="entry name" value="alpha-D-mannose-specific plant lectins"/>
    <property type="match status" value="1"/>
</dbReference>
<dbReference type="PROSITE" id="PS00108">
    <property type="entry name" value="PROTEIN_KINASE_ST"/>
    <property type="match status" value="1"/>
</dbReference>
<dbReference type="PROSITE" id="PS50948">
    <property type="entry name" value="PAN"/>
    <property type="match status" value="1"/>
</dbReference>
<dbReference type="SMART" id="SM00220">
    <property type="entry name" value="S_TKc"/>
    <property type="match status" value="1"/>
</dbReference>
<dbReference type="InterPro" id="IPR000719">
    <property type="entry name" value="Prot_kinase_dom"/>
</dbReference>
<feature type="domain" description="Bulb-type lectin" evidence="18">
    <location>
        <begin position="21"/>
        <end position="141"/>
    </location>
</feature>
<dbReference type="InterPro" id="IPR000858">
    <property type="entry name" value="S_locus_glycoprot_dom"/>
</dbReference>
<keyword evidence="2" id="KW-1003">Cell membrane</keyword>
<dbReference type="CDD" id="cd00028">
    <property type="entry name" value="B_lectin"/>
    <property type="match status" value="1"/>
</dbReference>
<comment type="similarity">
    <text evidence="13">Belongs to the protein kinase superfamily. Ser/Thr protein kinase family.</text>
</comment>
<keyword evidence="6 13" id="KW-0547">Nucleotide-binding</keyword>
<evidence type="ECO:0000256" key="12">
    <source>
        <dbReference type="ARBA" id="ARBA00048679"/>
    </source>
</evidence>
<name>A0A9R1W771_LACSA</name>
<evidence type="ECO:0000256" key="13">
    <source>
        <dbReference type="PIRNR" id="PIRNR000641"/>
    </source>
</evidence>